<dbReference type="AlphaFoldDB" id="A0A428AHU5"/>
<protein>
    <recommendedName>
        <fullName evidence="3">LXG domain-containing protein</fullName>
    </recommendedName>
</protein>
<evidence type="ECO:0000313" key="4">
    <source>
        <dbReference type="EMBL" id="RSI40830.1"/>
    </source>
</evidence>
<dbReference type="Proteomes" id="UP000282617">
    <property type="component" value="Unassembled WGS sequence"/>
</dbReference>
<evidence type="ECO:0000313" key="5">
    <source>
        <dbReference type="Proteomes" id="UP000282617"/>
    </source>
</evidence>
<proteinExistence type="inferred from homology"/>
<comment type="caution">
    <text evidence="4">The sequence shown here is derived from an EMBL/GenBank/DDBJ whole genome shotgun (WGS) entry which is preliminary data.</text>
</comment>
<dbReference type="InterPro" id="IPR006829">
    <property type="entry name" value="LXG_dom"/>
</dbReference>
<evidence type="ECO:0000256" key="2">
    <source>
        <dbReference type="SAM" id="Coils"/>
    </source>
</evidence>
<name>A0A428AHU5_STRCR</name>
<dbReference type="PROSITE" id="PS51756">
    <property type="entry name" value="LXG"/>
    <property type="match status" value="1"/>
</dbReference>
<feature type="coiled-coil region" evidence="2">
    <location>
        <begin position="67"/>
        <end position="126"/>
    </location>
</feature>
<organism evidence="4 5">
    <name type="scientific">Streptococcus cristatus</name>
    <dbReference type="NCBI Taxonomy" id="45634"/>
    <lineage>
        <taxon>Bacteria</taxon>
        <taxon>Bacillati</taxon>
        <taxon>Bacillota</taxon>
        <taxon>Bacilli</taxon>
        <taxon>Lactobacillales</taxon>
        <taxon>Streptococcaceae</taxon>
        <taxon>Streptococcus</taxon>
    </lineage>
</organism>
<evidence type="ECO:0000256" key="1">
    <source>
        <dbReference type="ARBA" id="ARBA00034117"/>
    </source>
</evidence>
<keyword evidence="2" id="KW-0175">Coiled coil</keyword>
<comment type="similarity">
    <text evidence="1">In the N-terminal section; belongs to the LXG family.</text>
</comment>
<dbReference type="EMBL" id="RJNA01000020">
    <property type="protein sequence ID" value="RSI40830.1"/>
    <property type="molecule type" value="Genomic_DNA"/>
</dbReference>
<reference evidence="4 5" key="1">
    <citation type="submission" date="2018-11" db="EMBL/GenBank/DDBJ databases">
        <title>Species Designations Belie Phenotypic and Genotypic Heterogeneity in Oral Streptococci.</title>
        <authorList>
            <person name="Velsko I."/>
        </authorList>
    </citation>
    <scope>NUCLEOTIDE SEQUENCE [LARGE SCALE GENOMIC DNA]</scope>
    <source>
        <strain evidence="4 5">BCC51</strain>
    </source>
</reference>
<accession>A0A428AHU5</accession>
<evidence type="ECO:0000259" key="3">
    <source>
        <dbReference type="PROSITE" id="PS51756"/>
    </source>
</evidence>
<feature type="domain" description="LXG" evidence="3">
    <location>
        <begin position="8"/>
        <end position="238"/>
    </location>
</feature>
<sequence>MGVKYSAADSAQLIQAMTSNLQVANQVTDRLSSGCDHLISSLESGELQGAAYTAGKGLFTEIIIPAIKKLQDAIDDIQEELSSYKSADTEVAKYGELDLDLLKEQLKIKQEMLEKTQAQLAEYQSLFRRIIDGVAGKLADNLSKTNALTMLENQLNIGIREIQEKIDKLEWFVAQVSQYFTDSLQVLGLAIQGATQLSQVLVGSEGNYSTDGIDMSWSAKMKAQKIQTVSKSDYRTPQEQAIDKAVKDMKLSGAAEIYYRSKLPEKLQGKPRSEWKKIISNFNKDLKTDKGDNLLDVFNMTRAELEEKYGGKIQAYERFLTTGYGDASIATMSQDALQLIMVRYDQVKNDHRGLSPTELAKVDPAFKKKIDGMSQEEIEKEFPELKNAISQAHVKPFGSLGMSETEWANHRYVTDRYFLMDSQKLLSWRDPNYTAKFNHYILEEGINPITLEPATAEEVQTAEWYNRIHPITETLSWGTALYSAYVGYNQYYNKPYTTIPEAFGKGKDWIKGKIPSVGSQPVVGPQLPSKNWTPELPSMNNIQSKYMDLYSYEYNSYTNPGPLSEFSTTPNRNFYGGRYNKTVLSEDTIFYRAGNADNPLGQWFTREAPQSRAQVRIDTAVKDIWTKPDGSYSGQSAIDKVYKIKIPKGTTIYDGPVGSQGGIYQGGLNKEQIFIDSPWNLDGVEVIDSWPIIH</sequence>
<gene>
    <name evidence="4" type="ORF">D8872_09445</name>
</gene>